<keyword evidence="1" id="KW-0732">Signal</keyword>
<organism evidence="2 3">
    <name type="scientific">Paenibacillus agilis</name>
    <dbReference type="NCBI Taxonomy" id="3020863"/>
    <lineage>
        <taxon>Bacteria</taxon>
        <taxon>Bacillati</taxon>
        <taxon>Bacillota</taxon>
        <taxon>Bacilli</taxon>
        <taxon>Bacillales</taxon>
        <taxon>Paenibacillaceae</taxon>
        <taxon>Paenibacillus</taxon>
    </lineage>
</organism>
<feature type="chain" id="PRO_5021704655" description="CARDB domain-containing protein" evidence="1">
    <location>
        <begin position="33"/>
        <end position="846"/>
    </location>
</feature>
<accession>A0A559IPD3</accession>
<comment type="caution">
    <text evidence="2">The sequence shown here is derived from an EMBL/GenBank/DDBJ whole genome shotgun (WGS) entry which is preliminary data.</text>
</comment>
<keyword evidence="3" id="KW-1185">Reference proteome</keyword>
<dbReference type="Proteomes" id="UP000318102">
    <property type="component" value="Unassembled WGS sequence"/>
</dbReference>
<proteinExistence type="predicted"/>
<evidence type="ECO:0000256" key="1">
    <source>
        <dbReference type="SAM" id="SignalP"/>
    </source>
</evidence>
<gene>
    <name evidence="2" type="ORF">FPZ44_16940</name>
</gene>
<name>A0A559IPD3_9BACL</name>
<feature type="signal peptide" evidence="1">
    <location>
        <begin position="1"/>
        <end position="32"/>
    </location>
</feature>
<evidence type="ECO:0000313" key="3">
    <source>
        <dbReference type="Proteomes" id="UP000318102"/>
    </source>
</evidence>
<reference evidence="2 3" key="1">
    <citation type="submission" date="2019-07" db="EMBL/GenBank/DDBJ databases">
        <authorList>
            <person name="Kim J."/>
        </authorList>
    </citation>
    <scope>NUCLEOTIDE SEQUENCE [LARGE SCALE GENOMIC DNA]</scope>
    <source>
        <strain evidence="2 3">N4</strain>
    </source>
</reference>
<sequence>MSNKKRIIATTLSLTLLVSTYGSIINSNEATAAPAKSQTVNNNALFKTSDLKPVKLTSTSYLKVNDVQFYHVEGEKNVYFTVTVHNDGNRSLSLMDYWFSVRSNMGNKYPIQLMGLTEKKDNIVPAKSKKTFKIHAKVDSKLNLSDLKLSVIKWDFSMSNGSFERVIGSVTIPKNYSYITPVGKSREIKQGQNTLVISSSNLDLTNVGNHVQASVTVNIKNTSNSAVNLESLKFYLRTNTNRYYTLDSVQAKKSLLPGESAQVKFYSKLPTDLKKATYQLFIAEESGAAPTGTGEGAGTGASKANLPVAYSHLKANDTRGAVTLKGQSYKLLIDNQYIDTKITNMMVDTNSEYHNITISYAMKNIGKSAIKKPKLQFELLTNVGTSYPVQAGEPEGNLLPGVSEEATITASIPASVSLTNMKLAVKRVADENKSNDYLLAQYMVPDTTSITTDSKATYVNKQGTYEVNVGSFERLPWDSKDIINTTITIKNTGKDTQPLPKFAMNAWLSGVKVDSKEIQLLQVDGAIGLKPGESAQFIATSKVSATSKFDNAKVTLSEIINDKPTSTMGNFMIKAVDAELPSYDPASTAYYTLKQPGAEAQMNVLETSLYEGTNTNTIRTLVSYRNTGGRFAKMPQVMAYYYDVANGVQIPAKITLTDKEVTPDGVNLVGITADIPKKYKASDLKILVGQGITEGKYASGTQKADSYVNGALLILGDDQTKVEDYILDPIELRPYTFKFNKVNATEDTNGQSTFNFEYTLSEHNPFEEVLEKRKLLFELEYNGNKFTKSYEVGQDNLKVGEKVPQSFTIDNPAMKGIGQSGFNLRLYEEVNGAKKLLLEHRAYNVK</sequence>
<protein>
    <recommendedName>
        <fullName evidence="4">CARDB domain-containing protein</fullName>
    </recommendedName>
</protein>
<dbReference type="OrthoDB" id="2675985at2"/>
<dbReference type="AlphaFoldDB" id="A0A559IPD3"/>
<dbReference type="RefSeq" id="WP_144991991.1">
    <property type="nucleotide sequence ID" value="NZ_VNJK01000002.1"/>
</dbReference>
<dbReference type="EMBL" id="VNJK01000002">
    <property type="protein sequence ID" value="TVX89466.1"/>
    <property type="molecule type" value="Genomic_DNA"/>
</dbReference>
<evidence type="ECO:0000313" key="2">
    <source>
        <dbReference type="EMBL" id="TVX89466.1"/>
    </source>
</evidence>
<evidence type="ECO:0008006" key="4">
    <source>
        <dbReference type="Google" id="ProtNLM"/>
    </source>
</evidence>